<gene>
    <name evidence="1" type="ORF">WR25_03023</name>
</gene>
<comment type="caution">
    <text evidence="1">The sequence shown here is derived from an EMBL/GenBank/DDBJ whole genome shotgun (WGS) entry which is preliminary data.</text>
</comment>
<reference evidence="1 2" key="1">
    <citation type="journal article" date="2017" name="Curr. Biol.">
        <title>Genome architecture and evolution of a unichromosomal asexual nematode.</title>
        <authorList>
            <person name="Fradin H."/>
            <person name="Zegar C."/>
            <person name="Gutwein M."/>
            <person name="Lucas J."/>
            <person name="Kovtun M."/>
            <person name="Corcoran D."/>
            <person name="Baugh L.R."/>
            <person name="Kiontke K."/>
            <person name="Gunsalus K."/>
            <person name="Fitch D.H."/>
            <person name="Piano F."/>
        </authorList>
    </citation>
    <scope>NUCLEOTIDE SEQUENCE [LARGE SCALE GENOMIC DNA]</scope>
    <source>
        <strain evidence="1">PF1309</strain>
    </source>
</reference>
<organism evidence="1 2">
    <name type="scientific">Diploscapter pachys</name>
    <dbReference type="NCBI Taxonomy" id="2018661"/>
    <lineage>
        <taxon>Eukaryota</taxon>
        <taxon>Metazoa</taxon>
        <taxon>Ecdysozoa</taxon>
        <taxon>Nematoda</taxon>
        <taxon>Chromadorea</taxon>
        <taxon>Rhabditida</taxon>
        <taxon>Rhabditina</taxon>
        <taxon>Rhabditomorpha</taxon>
        <taxon>Rhabditoidea</taxon>
        <taxon>Rhabditidae</taxon>
        <taxon>Diploscapter</taxon>
    </lineage>
</organism>
<dbReference type="AlphaFoldDB" id="A0A2A2M4Y3"/>
<dbReference type="EMBL" id="LIAE01005401">
    <property type="protein sequence ID" value="PAV93365.1"/>
    <property type="molecule type" value="Genomic_DNA"/>
</dbReference>
<keyword evidence="2" id="KW-1185">Reference proteome</keyword>
<accession>A0A2A2M4Y3</accession>
<evidence type="ECO:0000313" key="1">
    <source>
        <dbReference type="EMBL" id="PAV93365.1"/>
    </source>
</evidence>
<proteinExistence type="predicted"/>
<name>A0A2A2M4Y3_9BILA</name>
<evidence type="ECO:0000313" key="2">
    <source>
        <dbReference type="Proteomes" id="UP000218231"/>
    </source>
</evidence>
<dbReference type="Proteomes" id="UP000218231">
    <property type="component" value="Unassembled WGS sequence"/>
</dbReference>
<protein>
    <submittedName>
        <fullName evidence="1">Uncharacterized protein</fullName>
    </submittedName>
</protein>
<sequence length="155" mass="16782">MGTLNEGDKLQFELEVDRRGKYAAVPGFLRFGGGAWAMWRPIWCSARLPSRPGPTADSIRPIGLIIPSRGRSHATGMTKAEWGSVLLFGRSCPPPPSPPRVDHAPGMILNGRGPFIPMRPGGGGLPVCWQCRSTGVQRIRKLPGRARPLPAPRLS</sequence>